<proteinExistence type="predicted"/>
<feature type="transmembrane region" description="Helical" evidence="1">
    <location>
        <begin position="140"/>
        <end position="162"/>
    </location>
</feature>
<feature type="transmembrane region" description="Helical" evidence="1">
    <location>
        <begin position="99"/>
        <end position="128"/>
    </location>
</feature>
<feature type="transmembrane region" description="Helical" evidence="1">
    <location>
        <begin position="59"/>
        <end position="79"/>
    </location>
</feature>
<keyword evidence="1" id="KW-0812">Transmembrane</keyword>
<evidence type="ECO:0000313" key="2">
    <source>
        <dbReference type="EMBL" id="MBN8251451.1"/>
    </source>
</evidence>
<dbReference type="AlphaFoldDB" id="A0A8I1SNI2"/>
<accession>A0A8I1SNI2</accession>
<dbReference type="PANTHER" id="PTHR37305">
    <property type="entry name" value="INTEGRAL MEMBRANE PROTEIN-RELATED"/>
    <property type="match status" value="1"/>
</dbReference>
<organism evidence="2 3">
    <name type="scientific">Priestia flexa</name>
    <dbReference type="NCBI Taxonomy" id="86664"/>
    <lineage>
        <taxon>Bacteria</taxon>
        <taxon>Bacillati</taxon>
        <taxon>Bacillota</taxon>
        <taxon>Bacilli</taxon>
        <taxon>Bacillales</taxon>
        <taxon>Bacillaceae</taxon>
        <taxon>Priestia</taxon>
    </lineage>
</organism>
<gene>
    <name evidence="2" type="ORF">JF537_07665</name>
</gene>
<feature type="transmembrane region" description="Helical" evidence="1">
    <location>
        <begin position="224"/>
        <end position="247"/>
    </location>
</feature>
<dbReference type="EMBL" id="JAEMWV010000003">
    <property type="protein sequence ID" value="MBN8251451.1"/>
    <property type="molecule type" value="Genomic_DNA"/>
</dbReference>
<keyword evidence="1" id="KW-0472">Membrane</keyword>
<keyword evidence="1" id="KW-1133">Transmembrane helix</keyword>
<evidence type="ECO:0000256" key="1">
    <source>
        <dbReference type="SAM" id="Phobius"/>
    </source>
</evidence>
<dbReference type="RefSeq" id="WP_206782410.1">
    <property type="nucleotide sequence ID" value="NZ_JAEMWV010000003.1"/>
</dbReference>
<feature type="transmembrane region" description="Helical" evidence="1">
    <location>
        <begin position="20"/>
        <end position="39"/>
    </location>
</feature>
<comment type="caution">
    <text evidence="2">The sequence shown here is derived from an EMBL/GenBank/DDBJ whole genome shotgun (WGS) entry which is preliminary data.</text>
</comment>
<evidence type="ECO:0000313" key="3">
    <source>
        <dbReference type="Proteomes" id="UP000664578"/>
    </source>
</evidence>
<name>A0A8I1SNI2_9BACI</name>
<dbReference type="Pfam" id="PF12730">
    <property type="entry name" value="ABC2_membrane_4"/>
    <property type="match status" value="1"/>
</dbReference>
<feature type="transmembrane region" description="Helical" evidence="1">
    <location>
        <begin position="174"/>
        <end position="204"/>
    </location>
</feature>
<dbReference type="Proteomes" id="UP000664578">
    <property type="component" value="Unassembled WGS sequence"/>
</dbReference>
<sequence length="253" mass="28001">MLNLIQNEHMKWFMKKNTKVVFLAIAVLTLGMALIMRAITTNAGITETLPGFVAFTSNFLIIVQFFAVAAAGSIVASEFEKGTIKLLLIRPKSRSTILLSKYLTSVFISLYYLAAFFLFSIIWGIIFFSGGAFNGQEGQGIWIAYGVSYLETFMMVAFAFMLSSVFRNSALAVGLGIVVGVGAKMLAGILSEFQVQWGIILLFANTNLSQYMDGNQTYFPGMTLPFSLFIIIAHLIFFVGTAWLFFLKRDVAN</sequence>
<protein>
    <submittedName>
        <fullName evidence="2">ABC transporter permease</fullName>
    </submittedName>
</protein>
<reference evidence="2" key="1">
    <citation type="submission" date="2020-12" db="EMBL/GenBank/DDBJ databases">
        <title>PHA producing bacteria isolated from mangrove.</title>
        <authorList>
            <person name="Zheng W."/>
            <person name="Yu S."/>
            <person name="Huang Y."/>
        </authorList>
    </citation>
    <scope>NUCLEOTIDE SEQUENCE</scope>
    <source>
        <strain evidence="2">GN22-4</strain>
    </source>
</reference>
<dbReference type="PANTHER" id="PTHR37305:SF1">
    <property type="entry name" value="MEMBRANE PROTEIN"/>
    <property type="match status" value="1"/>
</dbReference>